<dbReference type="CDD" id="cd05244">
    <property type="entry name" value="BVR-B_like_SDR_a"/>
    <property type="match status" value="1"/>
</dbReference>
<dbReference type="PANTHER" id="PTHR43355:SF2">
    <property type="entry name" value="FLAVIN REDUCTASE (NADPH)"/>
    <property type="match status" value="1"/>
</dbReference>
<dbReference type="GO" id="GO:0004074">
    <property type="term" value="F:biliverdin reductase [NAD(P)H] activity"/>
    <property type="evidence" value="ECO:0007669"/>
    <property type="project" value="TreeGrafter"/>
</dbReference>
<evidence type="ECO:0000259" key="1">
    <source>
        <dbReference type="Pfam" id="PF13460"/>
    </source>
</evidence>
<dbReference type="RefSeq" id="WP_207861693.1">
    <property type="nucleotide sequence ID" value="NZ_JAFREP010000027.1"/>
</dbReference>
<keyword evidence="3" id="KW-1185">Reference proteome</keyword>
<dbReference type="Proteomes" id="UP000664417">
    <property type="component" value="Unassembled WGS sequence"/>
</dbReference>
<protein>
    <submittedName>
        <fullName evidence="2">SDR family oxidoreductase</fullName>
    </submittedName>
</protein>
<accession>A0A8J7QG82</accession>
<dbReference type="InterPro" id="IPR051606">
    <property type="entry name" value="Polyketide_Oxido-like"/>
</dbReference>
<dbReference type="InterPro" id="IPR016040">
    <property type="entry name" value="NAD(P)-bd_dom"/>
</dbReference>
<evidence type="ECO:0000313" key="3">
    <source>
        <dbReference type="Proteomes" id="UP000664417"/>
    </source>
</evidence>
<feature type="domain" description="NAD(P)-binding" evidence="1">
    <location>
        <begin position="7"/>
        <end position="195"/>
    </location>
</feature>
<organism evidence="2 3">
    <name type="scientific">Acanthopleuribacter pedis</name>
    <dbReference type="NCBI Taxonomy" id="442870"/>
    <lineage>
        <taxon>Bacteria</taxon>
        <taxon>Pseudomonadati</taxon>
        <taxon>Acidobacteriota</taxon>
        <taxon>Holophagae</taxon>
        <taxon>Acanthopleuribacterales</taxon>
        <taxon>Acanthopleuribacteraceae</taxon>
        <taxon>Acanthopleuribacter</taxon>
    </lineage>
</organism>
<comment type="caution">
    <text evidence="2">The sequence shown here is derived from an EMBL/GenBank/DDBJ whole genome shotgun (WGS) entry which is preliminary data.</text>
</comment>
<dbReference type="Pfam" id="PF13460">
    <property type="entry name" value="NAD_binding_10"/>
    <property type="match status" value="1"/>
</dbReference>
<dbReference type="InterPro" id="IPR036291">
    <property type="entry name" value="NAD(P)-bd_dom_sf"/>
</dbReference>
<reference evidence="2" key="1">
    <citation type="submission" date="2021-03" db="EMBL/GenBank/DDBJ databases">
        <authorList>
            <person name="Wang G."/>
        </authorList>
    </citation>
    <scope>NUCLEOTIDE SEQUENCE</scope>
    <source>
        <strain evidence="2">KCTC 12899</strain>
    </source>
</reference>
<dbReference type="GO" id="GO:0042602">
    <property type="term" value="F:riboflavin reductase (NADPH) activity"/>
    <property type="evidence" value="ECO:0007669"/>
    <property type="project" value="TreeGrafter"/>
</dbReference>
<dbReference type="SUPFAM" id="SSF51735">
    <property type="entry name" value="NAD(P)-binding Rossmann-fold domains"/>
    <property type="match status" value="1"/>
</dbReference>
<evidence type="ECO:0000313" key="2">
    <source>
        <dbReference type="EMBL" id="MBO1321720.1"/>
    </source>
</evidence>
<name>A0A8J7QG82_9BACT</name>
<dbReference type="AlphaFoldDB" id="A0A8J7QG82"/>
<dbReference type="PANTHER" id="PTHR43355">
    <property type="entry name" value="FLAVIN REDUCTASE (NADPH)"/>
    <property type="match status" value="1"/>
</dbReference>
<dbReference type="Gene3D" id="3.40.50.720">
    <property type="entry name" value="NAD(P)-binding Rossmann-like Domain"/>
    <property type="match status" value="1"/>
</dbReference>
<proteinExistence type="predicted"/>
<dbReference type="EMBL" id="JAFREP010000027">
    <property type="protein sequence ID" value="MBO1321720.1"/>
    <property type="molecule type" value="Genomic_DNA"/>
</dbReference>
<gene>
    <name evidence="2" type="ORF">J3U88_24790</name>
</gene>
<sequence>MNVVVFGATGTVGREIVNQVLARGHRVTAFSRNPQNMAMDHEALSFAQGDVLDPKAVAAAVAGHDAVICALGAGLKGGLRAPGTNNIIAAMQRHNIRRLVCLSTLGVGDSKVHLNFYWKYIMFGMLLRNAFADHVAQETAVQSSDLDWTLIRPSAYTDGPMTGRYQHGFDSTKRRLNLQISRADVAHFTLETLEQQTYIGQTPAVSF</sequence>